<organism evidence="1 2">
    <name type="scientific">Vaccinium darrowii</name>
    <dbReference type="NCBI Taxonomy" id="229202"/>
    <lineage>
        <taxon>Eukaryota</taxon>
        <taxon>Viridiplantae</taxon>
        <taxon>Streptophyta</taxon>
        <taxon>Embryophyta</taxon>
        <taxon>Tracheophyta</taxon>
        <taxon>Spermatophyta</taxon>
        <taxon>Magnoliopsida</taxon>
        <taxon>eudicotyledons</taxon>
        <taxon>Gunneridae</taxon>
        <taxon>Pentapetalae</taxon>
        <taxon>asterids</taxon>
        <taxon>Ericales</taxon>
        <taxon>Ericaceae</taxon>
        <taxon>Vaccinioideae</taxon>
        <taxon>Vaccinieae</taxon>
        <taxon>Vaccinium</taxon>
    </lineage>
</organism>
<sequence length="383" mass="43991">MGAATKIWNAMEVAEEEEAREKNGSSSEIIYASSLTVDHSLPLPQMTPRIIELCKDLFKNWSELDDAHFSVKTVSGGITNLLLKVSAREETGNIVNLTVRLYGPNTEYVINRERELQAIRYLSAAGFGAKLLAVFGNGMVQSFIDARTLTPLDMRRPKLAAEIAKQLSIFHQVEIPGSKEPQLWNDIFKFFQKASALTFDDGEKQRKYETISFEEVHTEVIELKELTGHLNAPVVFAHNDLLSGNLMLTDEEEKLYLIDFEYGSYNYRGFDIGNHFNEYAGYDCDYSLYPTKDEQYHFLRHYLEPENPDEVSDEDLEALYIETNTYMLASHLYWALWALIQAKMSPIDFDYLSYFFLRYGEYKKQKENCFSLAKSYLSRSGTG</sequence>
<dbReference type="EMBL" id="CM037153">
    <property type="protein sequence ID" value="KAH7856581.1"/>
    <property type="molecule type" value="Genomic_DNA"/>
</dbReference>
<reference evidence="1 2" key="1">
    <citation type="journal article" date="2021" name="Hortic Res">
        <title>High-quality reference genome and annotation aids understanding of berry development for evergreen blueberry (Vaccinium darrowii).</title>
        <authorList>
            <person name="Yu J."/>
            <person name="Hulse-Kemp A.M."/>
            <person name="Babiker E."/>
            <person name="Staton M."/>
        </authorList>
    </citation>
    <scope>NUCLEOTIDE SEQUENCE [LARGE SCALE GENOMIC DNA]</scope>
    <source>
        <strain evidence="2">cv. NJ 8807/NJ 8810</strain>
        <tissue evidence="1">Young leaf</tissue>
    </source>
</reference>
<proteinExistence type="predicted"/>
<gene>
    <name evidence="1" type="ORF">Vadar_003099</name>
</gene>
<protein>
    <submittedName>
        <fullName evidence="1">Uncharacterized protein</fullName>
    </submittedName>
</protein>
<accession>A0ACB7YSC7</accession>
<evidence type="ECO:0000313" key="2">
    <source>
        <dbReference type="Proteomes" id="UP000828048"/>
    </source>
</evidence>
<name>A0ACB7YSC7_9ERIC</name>
<evidence type="ECO:0000313" key="1">
    <source>
        <dbReference type="EMBL" id="KAH7856581.1"/>
    </source>
</evidence>
<comment type="caution">
    <text evidence="1">The sequence shown here is derived from an EMBL/GenBank/DDBJ whole genome shotgun (WGS) entry which is preliminary data.</text>
</comment>
<keyword evidence="2" id="KW-1185">Reference proteome</keyword>
<dbReference type="Proteomes" id="UP000828048">
    <property type="component" value="Chromosome 3"/>
</dbReference>